<dbReference type="KEGG" id="rma:Rmag_0896"/>
<dbReference type="RefSeq" id="WP_011738235.1">
    <property type="nucleotide sequence ID" value="NC_008610.1"/>
</dbReference>
<organism evidence="1 2">
    <name type="scientific">Ruthia magnifica subsp. Calyptogena magnifica</name>
    <dbReference type="NCBI Taxonomy" id="413404"/>
    <lineage>
        <taxon>Bacteria</taxon>
        <taxon>Pseudomonadati</taxon>
        <taxon>Pseudomonadota</taxon>
        <taxon>Gammaproteobacteria</taxon>
        <taxon>Candidatus Pseudothioglobaceae</taxon>
        <taxon>Candidatus Ruthturnera</taxon>
    </lineage>
</organism>
<evidence type="ECO:0008006" key="3">
    <source>
        <dbReference type="Google" id="ProtNLM"/>
    </source>
</evidence>
<dbReference type="HOGENOM" id="CLU_737082_0_0_6"/>
<dbReference type="STRING" id="413404.Rmag_0896"/>
<dbReference type="InterPro" id="IPR029063">
    <property type="entry name" value="SAM-dependent_MTases_sf"/>
</dbReference>
<proteinExistence type="predicted"/>
<sequence>MEIRTRNRCEITKSENLEILHTLRNFPVYMGCTKQLQKEDLVADMTWVIFKNSGLIELKELIPLNILYPENHAGAVGKIWDNHHNAFAKFLSYYNPNSLIEIGGAHGILSKKYQDINSSNWTIVEPNPILASGVKVNLIKCFFDDTFIFEDDYDTIVHSHVFEHIYEPDAFIKYLSKLMKDGKKLIFSIPNMKVMLERKYTNCINFEHTIFLTEPYVEYLLAKHGFKIDKKEYFMDDHSIFYGTIKDSSVQPIQLNDSLYEENKKLYLDYILYHEVLVHNLNKRIENSTTKIYLFGAHVFSQYLIAFGLNTSKMVCLLDNDPNKQGKRLYGTDMQVASPEILKNIENPMVILKAGVYNNEIKKDILKNINHNVRFME</sequence>
<gene>
    <name evidence="1" type="ordered locus">Rmag_0896</name>
</gene>
<dbReference type="OrthoDB" id="9815644at2"/>
<dbReference type="Gene3D" id="3.40.50.720">
    <property type="entry name" value="NAD(P)-binding Rossmann-like Domain"/>
    <property type="match status" value="1"/>
</dbReference>
<dbReference type="Gene3D" id="3.40.50.150">
    <property type="entry name" value="Vaccinia Virus protein VP39"/>
    <property type="match status" value="1"/>
</dbReference>
<reference evidence="1 2" key="1">
    <citation type="journal article" date="2007" name="Science">
        <title>The Calyptogena magnifica chemoautotrophic symbiont genome.</title>
        <authorList>
            <person name="Newton I.L.G."/>
            <person name="Woyke T."/>
            <person name="Auchtung T.A."/>
            <person name="Dilly G.F."/>
            <person name="Dutton R.J."/>
            <person name="Fisher M.C."/>
            <person name="Fontanez K.M."/>
            <person name="Lau E."/>
            <person name="Stewart F.J."/>
            <person name="Richardson P.M."/>
            <person name="Barry K.W."/>
            <person name="Saunders E."/>
            <person name="Detter J.C."/>
            <person name="Wu D."/>
            <person name="Eisen J.A."/>
            <person name="Cavanaugh C.M."/>
        </authorList>
    </citation>
    <scope>NUCLEOTIDE SEQUENCE [LARGE SCALE GENOMIC DNA]</scope>
    <source>
        <strain evidence="1 2">Cm</strain>
    </source>
</reference>
<protein>
    <recommendedName>
        <fullName evidence="3">Methyltransferase type 11</fullName>
    </recommendedName>
</protein>
<dbReference type="SUPFAM" id="SSF53335">
    <property type="entry name" value="S-adenosyl-L-methionine-dependent methyltransferases"/>
    <property type="match status" value="1"/>
</dbReference>
<dbReference type="CDD" id="cd02440">
    <property type="entry name" value="AdoMet_MTases"/>
    <property type="match status" value="1"/>
</dbReference>
<dbReference type="Proteomes" id="UP000002587">
    <property type="component" value="Chromosome"/>
</dbReference>
<evidence type="ECO:0000313" key="1">
    <source>
        <dbReference type="EMBL" id="ABL02610.1"/>
    </source>
</evidence>
<dbReference type="AlphaFoldDB" id="A1AXF3"/>
<keyword evidence="2" id="KW-1185">Reference proteome</keyword>
<dbReference type="Pfam" id="PF13489">
    <property type="entry name" value="Methyltransf_23"/>
    <property type="match status" value="1"/>
</dbReference>
<accession>A1AXF3</accession>
<dbReference type="EMBL" id="CP000488">
    <property type="protein sequence ID" value="ABL02610.1"/>
    <property type="molecule type" value="Genomic_DNA"/>
</dbReference>
<evidence type="ECO:0000313" key="2">
    <source>
        <dbReference type="Proteomes" id="UP000002587"/>
    </source>
</evidence>
<dbReference type="eggNOG" id="COG2227">
    <property type="taxonomic scope" value="Bacteria"/>
</dbReference>
<name>A1AXF3_RUTMC</name>